<dbReference type="RefSeq" id="WP_159441414.1">
    <property type="nucleotide sequence ID" value="NZ_BMEH01000001.1"/>
</dbReference>
<dbReference type="Proteomes" id="UP000186141">
    <property type="component" value="Unassembled WGS sequence"/>
</dbReference>
<organism evidence="1 2">
    <name type="scientific">Gemmobacter megaterium</name>
    <dbReference type="NCBI Taxonomy" id="1086013"/>
    <lineage>
        <taxon>Bacteria</taxon>
        <taxon>Pseudomonadati</taxon>
        <taxon>Pseudomonadota</taxon>
        <taxon>Alphaproteobacteria</taxon>
        <taxon>Rhodobacterales</taxon>
        <taxon>Paracoccaceae</taxon>
        <taxon>Gemmobacter</taxon>
    </lineage>
</organism>
<accession>A0A1N7KUU6</accession>
<dbReference type="EMBL" id="FTOT01000001">
    <property type="protein sequence ID" value="SIS65317.1"/>
    <property type="molecule type" value="Genomic_DNA"/>
</dbReference>
<gene>
    <name evidence="1" type="ORF">SAMN05421774_101693</name>
</gene>
<evidence type="ECO:0000313" key="2">
    <source>
        <dbReference type="Proteomes" id="UP000186141"/>
    </source>
</evidence>
<proteinExistence type="predicted"/>
<dbReference type="STRING" id="1086013.SAMN05421774_101693"/>
<keyword evidence="2" id="KW-1185">Reference proteome</keyword>
<dbReference type="OrthoDB" id="7876346at2"/>
<protein>
    <submittedName>
        <fullName evidence="1">Uncharacterized protein</fullName>
    </submittedName>
</protein>
<sequence>MRLIKAILILAVVGVAGLTVYAYVGDLSPETNQVSQPLAVPGSGNGN</sequence>
<name>A0A1N7KUU6_9RHOB</name>
<dbReference type="AlphaFoldDB" id="A0A1N7KUU6"/>
<reference evidence="1 2" key="1">
    <citation type="submission" date="2017-01" db="EMBL/GenBank/DDBJ databases">
        <authorList>
            <person name="Mah S.A."/>
            <person name="Swanson W.J."/>
            <person name="Moy G.W."/>
            <person name="Vacquier V.D."/>
        </authorList>
    </citation>
    <scope>NUCLEOTIDE SEQUENCE [LARGE SCALE GENOMIC DNA]</scope>
    <source>
        <strain evidence="1 2">DSM 26375</strain>
    </source>
</reference>
<evidence type="ECO:0000313" key="1">
    <source>
        <dbReference type="EMBL" id="SIS65317.1"/>
    </source>
</evidence>